<dbReference type="SMART" id="SM00116">
    <property type="entry name" value="CBS"/>
    <property type="match status" value="2"/>
</dbReference>
<dbReference type="Proteomes" id="UP000501868">
    <property type="component" value="Chromosome"/>
</dbReference>
<proteinExistence type="predicted"/>
<dbReference type="Pfam" id="PF00571">
    <property type="entry name" value="CBS"/>
    <property type="match status" value="2"/>
</dbReference>
<dbReference type="InterPro" id="IPR046342">
    <property type="entry name" value="CBS_dom_sf"/>
</dbReference>
<dbReference type="PANTHER" id="PTHR43080:SF2">
    <property type="entry name" value="CBS DOMAIN-CONTAINING PROTEIN"/>
    <property type="match status" value="1"/>
</dbReference>
<dbReference type="PROSITE" id="PS51371">
    <property type="entry name" value="CBS"/>
    <property type="match status" value="2"/>
</dbReference>
<accession>A0A6H1P355</accession>
<dbReference type="Gene3D" id="3.10.580.10">
    <property type="entry name" value="CBS-domain"/>
    <property type="match status" value="1"/>
</dbReference>
<dbReference type="AlphaFoldDB" id="A0A6H1P355"/>
<dbReference type="InterPro" id="IPR000644">
    <property type="entry name" value="CBS_dom"/>
</dbReference>
<evidence type="ECO:0000313" key="5">
    <source>
        <dbReference type="Proteomes" id="UP000501868"/>
    </source>
</evidence>
<sequence length="158" mass="17809">MINVQVKDFMVKDVISASPSASIKDVMTLFVGKKIGGLPIIDENGMLRGFVTDGDVLRAISPVDRRIHDYFSLITYVAEEDMENRLRELADREVIRIAKTHGIVTVHPEDEMKKVVSLLSKHHFKKLPVVDESNLVVGVISRGDVIRSIQETIINDWQ</sequence>
<organism evidence="4 5">
    <name type="scientific">Priestia megaterium</name>
    <name type="common">Bacillus megaterium</name>
    <dbReference type="NCBI Taxonomy" id="1404"/>
    <lineage>
        <taxon>Bacteria</taxon>
        <taxon>Bacillati</taxon>
        <taxon>Bacillota</taxon>
        <taxon>Bacilli</taxon>
        <taxon>Bacillales</taxon>
        <taxon>Bacillaceae</taxon>
        <taxon>Priestia</taxon>
    </lineage>
</organism>
<reference evidence="4 5" key="1">
    <citation type="submission" date="2020-04" db="EMBL/GenBank/DDBJ databases">
        <title>Genome-Wide Identification of 5-Methylcytosine Sites in Bacterial Genomes By High-Throughput Sequencing of MspJI Restriction Fragments.</title>
        <authorList>
            <person name="Wu V."/>
        </authorList>
    </citation>
    <scope>NUCLEOTIDE SEQUENCE [LARGE SCALE GENOMIC DNA]</scope>
    <source>
        <strain evidence="4 5">S2</strain>
    </source>
</reference>
<dbReference type="EMBL" id="CP051128">
    <property type="protein sequence ID" value="QIZ07983.1"/>
    <property type="molecule type" value="Genomic_DNA"/>
</dbReference>
<dbReference type="SUPFAM" id="SSF54631">
    <property type="entry name" value="CBS-domain pair"/>
    <property type="match status" value="1"/>
</dbReference>
<gene>
    <name evidence="4" type="ORF">HFZ78_15630</name>
</gene>
<evidence type="ECO:0000256" key="1">
    <source>
        <dbReference type="ARBA" id="ARBA00023122"/>
    </source>
</evidence>
<keyword evidence="1 2" id="KW-0129">CBS domain</keyword>
<dbReference type="InterPro" id="IPR051257">
    <property type="entry name" value="Diverse_CBS-Domain"/>
</dbReference>
<protein>
    <submittedName>
        <fullName evidence="4">CBS domain-containing protein</fullName>
    </submittedName>
</protein>
<evidence type="ECO:0000256" key="2">
    <source>
        <dbReference type="PROSITE-ProRule" id="PRU00703"/>
    </source>
</evidence>
<name>A0A6H1P355_PRIMG</name>
<feature type="domain" description="CBS" evidence="3">
    <location>
        <begin position="99"/>
        <end position="157"/>
    </location>
</feature>
<reference evidence="4 5" key="2">
    <citation type="submission" date="2020-04" db="EMBL/GenBank/DDBJ databases">
        <authorList>
            <person name="Fomenkov A."/>
            <person name="Anton B.P."/>
            <person name="Roberts R.J."/>
        </authorList>
    </citation>
    <scope>NUCLEOTIDE SEQUENCE [LARGE SCALE GENOMIC DNA]</scope>
    <source>
        <strain evidence="4 5">S2</strain>
    </source>
</reference>
<feature type="domain" description="CBS" evidence="3">
    <location>
        <begin position="10"/>
        <end position="70"/>
    </location>
</feature>
<evidence type="ECO:0000313" key="4">
    <source>
        <dbReference type="EMBL" id="QIZ07983.1"/>
    </source>
</evidence>
<dbReference type="PANTHER" id="PTHR43080">
    <property type="entry name" value="CBS DOMAIN-CONTAINING PROTEIN CBSX3, MITOCHONDRIAL"/>
    <property type="match status" value="1"/>
</dbReference>
<evidence type="ECO:0000259" key="3">
    <source>
        <dbReference type="PROSITE" id="PS51371"/>
    </source>
</evidence>